<dbReference type="InterPro" id="IPR036526">
    <property type="entry name" value="C-N_Hydrolase_sf"/>
</dbReference>
<name>A0ABN2PCA3_9MICC</name>
<evidence type="ECO:0000313" key="4">
    <source>
        <dbReference type="EMBL" id="GAA1918033.1"/>
    </source>
</evidence>
<feature type="domain" description="CN hydrolase" evidence="3">
    <location>
        <begin position="25"/>
        <end position="285"/>
    </location>
</feature>
<dbReference type="InterPro" id="IPR050345">
    <property type="entry name" value="Aliph_Amidase/BUP"/>
</dbReference>
<dbReference type="Pfam" id="PF00795">
    <property type="entry name" value="CN_hydrolase"/>
    <property type="match status" value="1"/>
</dbReference>
<dbReference type="InterPro" id="IPR003010">
    <property type="entry name" value="C-N_Hydrolase"/>
</dbReference>
<dbReference type="SUPFAM" id="SSF56317">
    <property type="entry name" value="Carbon-nitrogen hydrolase"/>
    <property type="match status" value="1"/>
</dbReference>
<reference evidence="4 5" key="1">
    <citation type="journal article" date="2019" name="Int. J. Syst. Evol. Microbiol.">
        <title>The Global Catalogue of Microorganisms (GCM) 10K type strain sequencing project: providing services to taxonomists for standard genome sequencing and annotation.</title>
        <authorList>
            <consortium name="The Broad Institute Genomics Platform"/>
            <consortium name="The Broad Institute Genome Sequencing Center for Infectious Disease"/>
            <person name="Wu L."/>
            <person name="Ma J."/>
        </authorList>
    </citation>
    <scope>NUCLEOTIDE SEQUENCE [LARGE SCALE GENOMIC DNA]</scope>
    <source>
        <strain evidence="4 5">JCM 13316</strain>
    </source>
</reference>
<dbReference type="PANTHER" id="PTHR43674:SF2">
    <property type="entry name" value="BETA-UREIDOPROPIONASE"/>
    <property type="match status" value="1"/>
</dbReference>
<organism evidence="4 5">
    <name type="scientific">Arthrobacter gandavensis</name>
    <dbReference type="NCBI Taxonomy" id="169960"/>
    <lineage>
        <taxon>Bacteria</taxon>
        <taxon>Bacillati</taxon>
        <taxon>Actinomycetota</taxon>
        <taxon>Actinomycetes</taxon>
        <taxon>Micrococcales</taxon>
        <taxon>Micrococcaceae</taxon>
        <taxon>Arthrobacter</taxon>
    </lineage>
</organism>
<keyword evidence="5" id="KW-1185">Reference proteome</keyword>
<dbReference type="GO" id="GO:0016787">
    <property type="term" value="F:hydrolase activity"/>
    <property type="evidence" value="ECO:0007669"/>
    <property type="project" value="UniProtKB-KW"/>
</dbReference>
<protein>
    <submittedName>
        <fullName evidence="4">Hydrolase</fullName>
    </submittedName>
</protein>
<comment type="caution">
    <text evidence="4">The sequence shown here is derived from an EMBL/GenBank/DDBJ whole genome shotgun (WGS) entry which is preliminary data.</text>
</comment>
<dbReference type="Gene3D" id="3.60.110.10">
    <property type="entry name" value="Carbon-nitrogen hydrolase"/>
    <property type="match status" value="1"/>
</dbReference>
<proteinExistence type="predicted"/>
<evidence type="ECO:0000313" key="5">
    <source>
        <dbReference type="Proteomes" id="UP001500784"/>
    </source>
</evidence>
<dbReference type="Proteomes" id="UP001500784">
    <property type="component" value="Unassembled WGS sequence"/>
</dbReference>
<evidence type="ECO:0000256" key="2">
    <source>
        <dbReference type="SAM" id="MobiDB-lite"/>
    </source>
</evidence>
<dbReference type="RefSeq" id="WP_152229289.1">
    <property type="nucleotide sequence ID" value="NZ_BAAALV010000004.1"/>
</dbReference>
<keyword evidence="1 4" id="KW-0378">Hydrolase</keyword>
<accession>A0ABN2PCA3</accession>
<sequence length="345" mass="37269">MIEITRTGALRSPAAATPATSRPSLRVGVVQHRWQPDPAALRTELNDGIARAADQGAAAVFLPELTLSRYPADTLPDGLPAELAEDLHSGPTFAFAAEAARRHDVCVHASLFEREDGPDGLGLNTAILISPEGALLGRTRKLHIPASEGYHEDRYFRPGPASGDAYPVHSVAELDGARLGLPTCWDQWFPELARLYSLGGAEVLVYPTAIGSEPDFPDFDTQPLWQKVIVGNAIANGLFMVVPNRWGNEGNLTFYGSSFICDPYGRILVQAPRDESAVLVADLELDQRSHWLELFPFLSSRRPETYGALAEAAPSRAEPLNGAAGSRPQLQMARDGAGFQIPARS</sequence>
<dbReference type="PANTHER" id="PTHR43674">
    <property type="entry name" value="NITRILASE C965.09-RELATED"/>
    <property type="match status" value="1"/>
</dbReference>
<evidence type="ECO:0000259" key="3">
    <source>
        <dbReference type="PROSITE" id="PS50263"/>
    </source>
</evidence>
<feature type="compositionally biased region" description="Low complexity" evidence="2">
    <location>
        <begin position="9"/>
        <end position="23"/>
    </location>
</feature>
<dbReference type="PROSITE" id="PS50263">
    <property type="entry name" value="CN_HYDROLASE"/>
    <property type="match status" value="1"/>
</dbReference>
<dbReference type="EMBL" id="BAAALV010000004">
    <property type="protein sequence ID" value="GAA1918033.1"/>
    <property type="molecule type" value="Genomic_DNA"/>
</dbReference>
<gene>
    <name evidence="4" type="ORF">GCM10009688_23840</name>
</gene>
<feature type="region of interest" description="Disordered" evidence="2">
    <location>
        <begin position="1"/>
        <end position="23"/>
    </location>
</feature>
<evidence type="ECO:0000256" key="1">
    <source>
        <dbReference type="ARBA" id="ARBA00022801"/>
    </source>
</evidence>